<name>A0A1G6XIR5_9RHOB</name>
<reference evidence="1 2" key="1">
    <citation type="submission" date="2016-10" db="EMBL/GenBank/DDBJ databases">
        <authorList>
            <person name="de Groot N.N."/>
        </authorList>
    </citation>
    <scope>NUCLEOTIDE SEQUENCE [LARGE SCALE GENOMIC DNA]</scope>
    <source>
        <strain evidence="1 2">DSM 22220</strain>
    </source>
</reference>
<evidence type="ECO:0000313" key="2">
    <source>
        <dbReference type="Proteomes" id="UP000199344"/>
    </source>
</evidence>
<dbReference type="Gene3D" id="3.40.50.300">
    <property type="entry name" value="P-loop containing nucleotide triphosphate hydrolases"/>
    <property type="match status" value="1"/>
</dbReference>
<dbReference type="RefSeq" id="WP_090521593.1">
    <property type="nucleotide sequence ID" value="NZ_FNAH01000002.1"/>
</dbReference>
<dbReference type="InterPro" id="IPR027417">
    <property type="entry name" value="P-loop_NTPase"/>
</dbReference>
<accession>A0A1G6XIR5</accession>
<keyword evidence="2" id="KW-1185">Reference proteome</keyword>
<dbReference type="OrthoDB" id="5432096at2"/>
<gene>
    <name evidence="1" type="ORF">SAMN05421538_102393</name>
</gene>
<dbReference type="SUPFAM" id="SSF52540">
    <property type="entry name" value="P-loop containing nucleoside triphosphate hydrolases"/>
    <property type="match status" value="1"/>
</dbReference>
<proteinExistence type="predicted"/>
<evidence type="ECO:0000313" key="1">
    <source>
        <dbReference type="EMBL" id="SDD77096.1"/>
    </source>
</evidence>
<dbReference type="AlphaFoldDB" id="A0A1G6XIR5"/>
<dbReference type="EMBL" id="FNAH01000002">
    <property type="protein sequence ID" value="SDD77096.1"/>
    <property type="molecule type" value="Genomic_DNA"/>
</dbReference>
<keyword evidence="1" id="KW-0808">Transferase</keyword>
<dbReference type="STRING" id="591205.SAMN05421538_102393"/>
<dbReference type="Pfam" id="PF13469">
    <property type="entry name" value="Sulfotransfer_3"/>
    <property type="match status" value="1"/>
</dbReference>
<sequence>MTPIFILGLQRSGTTWLANMLAGSGAVAAVTAEEHRGVHESVFFSHFARAFGRFADPGARARFRTAFEASDYFLLTGLETCILDDAIRRSVNYGGVFRAVMDEFARRRGCAHWLEKSPHHSLLAEELAARFPDARFLCVTRDSRSLIASRLAAYGREPRRGWRRVADIIRGTAANRLHQDALRRFAAGRQNALLIRYEEMLSDAQGSRDRLVRFLDLDVTPEALDSAFAPNSSHAGRSGTRTLSRVDHGLIRGADAASRVLPTAALRRVADRRRAARGADWPDWVWLKTGYRPD</sequence>
<dbReference type="GO" id="GO:0016740">
    <property type="term" value="F:transferase activity"/>
    <property type="evidence" value="ECO:0007669"/>
    <property type="project" value="UniProtKB-KW"/>
</dbReference>
<protein>
    <submittedName>
        <fullName evidence="1">Sulfotransferase family protein</fullName>
    </submittedName>
</protein>
<organism evidence="1 2">
    <name type="scientific">Paracoccus isoporae</name>
    <dbReference type="NCBI Taxonomy" id="591205"/>
    <lineage>
        <taxon>Bacteria</taxon>
        <taxon>Pseudomonadati</taxon>
        <taxon>Pseudomonadota</taxon>
        <taxon>Alphaproteobacteria</taxon>
        <taxon>Rhodobacterales</taxon>
        <taxon>Paracoccaceae</taxon>
        <taxon>Paracoccus</taxon>
    </lineage>
</organism>
<dbReference type="Proteomes" id="UP000199344">
    <property type="component" value="Unassembled WGS sequence"/>
</dbReference>